<dbReference type="PANTHER" id="PTHR43546:SF3">
    <property type="entry name" value="UPF0173 METAL-DEPENDENT HYDROLASE MJ1163"/>
    <property type="match status" value="1"/>
</dbReference>
<comment type="caution">
    <text evidence="4">The sequence shown here is derived from an EMBL/GenBank/DDBJ whole genome shotgun (WGS) entry which is preliminary data.</text>
</comment>
<gene>
    <name evidence="4" type="ORF">BA724_07570</name>
</gene>
<dbReference type="PANTHER" id="PTHR43546">
    <property type="entry name" value="UPF0173 METAL-DEPENDENT HYDROLASE MJ1163-RELATED"/>
    <property type="match status" value="1"/>
</dbReference>
<dbReference type="InterPro" id="IPR001279">
    <property type="entry name" value="Metallo-B-lactamas"/>
</dbReference>
<dbReference type="RefSeq" id="WP_069938751.1">
    <property type="nucleotide sequence ID" value="NZ_MAMP01000022.1"/>
</dbReference>
<dbReference type="SUPFAM" id="SSF56281">
    <property type="entry name" value="Metallo-hydrolase/oxidoreductase"/>
    <property type="match status" value="1"/>
</dbReference>
<evidence type="ECO:0000259" key="3">
    <source>
        <dbReference type="SMART" id="SM00849"/>
    </source>
</evidence>
<accession>A0A1E7DM33</accession>
<evidence type="ECO:0000313" key="5">
    <source>
        <dbReference type="Proteomes" id="UP000095658"/>
    </source>
</evidence>
<keyword evidence="1 2" id="KW-0378">Hydrolase</keyword>
<dbReference type="Gene3D" id="3.60.15.10">
    <property type="entry name" value="Ribonuclease Z/Hydroxyacylglutathione hydrolase-like"/>
    <property type="match status" value="1"/>
</dbReference>
<dbReference type="NCBIfam" id="NF001911">
    <property type="entry name" value="PRK00685.1"/>
    <property type="match status" value="1"/>
</dbReference>
<dbReference type="Proteomes" id="UP000095658">
    <property type="component" value="Unassembled WGS sequence"/>
</dbReference>
<name>A0A1E7DM33_9BACI</name>
<evidence type="ECO:0000256" key="1">
    <source>
        <dbReference type="ARBA" id="ARBA00022801"/>
    </source>
</evidence>
<dbReference type="EMBL" id="MAMP01000022">
    <property type="protein sequence ID" value="OES44146.1"/>
    <property type="molecule type" value="Genomic_DNA"/>
</dbReference>
<dbReference type="Pfam" id="PF12706">
    <property type="entry name" value="Lactamase_B_2"/>
    <property type="match status" value="1"/>
</dbReference>
<dbReference type="InterPro" id="IPR036866">
    <property type="entry name" value="RibonucZ/Hydroxyglut_hydro"/>
</dbReference>
<dbReference type="STRING" id="1714016.BA724_07570"/>
<evidence type="ECO:0000313" key="4">
    <source>
        <dbReference type="EMBL" id="OES44146.1"/>
    </source>
</evidence>
<dbReference type="SMART" id="SM00849">
    <property type="entry name" value="Lactamase_B"/>
    <property type="match status" value="1"/>
</dbReference>
<dbReference type="InterPro" id="IPR022877">
    <property type="entry name" value="UPF0173"/>
</dbReference>
<feature type="domain" description="Metallo-beta-lactamase" evidence="3">
    <location>
        <begin position="7"/>
        <end position="192"/>
    </location>
</feature>
<sequence length="226" mass="24564">MKVSFHGHSIVKIESNGKTVLIDPFITGNDLTDLKANEQNPDFIVLTHGHGDHVGDTVEIAKRSGALVIAVNELALYLQHQGVNAHPMHIGGSREFEFGKIKFTQAFHGSGLQQEDGTFLYMGMPAGVLIMNEGKTVYHAGDTGLFSDMKLIAQRHPIDLAFLPIGDNFTMGPEDAAIAAEFLQAKTVVPIHYDTFPPIKQNPEDFTSKVKNGSGKVMNAGDIIQL</sequence>
<dbReference type="InterPro" id="IPR050114">
    <property type="entry name" value="UPF0173_UPF0282_UlaG_hydrolase"/>
</dbReference>
<protein>
    <recommendedName>
        <fullName evidence="2">UPF0173 metal-dependent hydrolase BA724_07570</fullName>
    </recommendedName>
</protein>
<dbReference type="OrthoDB" id="9789133at2"/>
<keyword evidence="5" id="KW-1185">Reference proteome</keyword>
<dbReference type="GO" id="GO:0016787">
    <property type="term" value="F:hydrolase activity"/>
    <property type="evidence" value="ECO:0007669"/>
    <property type="project" value="UniProtKB-UniRule"/>
</dbReference>
<comment type="similarity">
    <text evidence="2">Belongs to the UPF0173 family.</text>
</comment>
<proteinExistence type="inferred from homology"/>
<dbReference type="AlphaFoldDB" id="A0A1E7DM33"/>
<dbReference type="HAMAP" id="MF_00457">
    <property type="entry name" value="UPF0173"/>
    <property type="match status" value="1"/>
</dbReference>
<organism evidence="4 5">
    <name type="scientific">Domibacillus iocasae</name>
    <dbReference type="NCBI Taxonomy" id="1714016"/>
    <lineage>
        <taxon>Bacteria</taxon>
        <taxon>Bacillati</taxon>
        <taxon>Bacillota</taxon>
        <taxon>Bacilli</taxon>
        <taxon>Bacillales</taxon>
        <taxon>Bacillaceae</taxon>
        <taxon>Domibacillus</taxon>
    </lineage>
</organism>
<reference evidence="4 5" key="1">
    <citation type="submission" date="2016-06" db="EMBL/GenBank/DDBJ databases">
        <title>Domibacillus iocasae genome sequencing.</title>
        <authorList>
            <person name="Verma A."/>
            <person name="Pal Y."/>
            <person name="Ojha A.K."/>
            <person name="Krishnamurthi S."/>
        </authorList>
    </citation>
    <scope>NUCLEOTIDE SEQUENCE [LARGE SCALE GENOMIC DNA]</scope>
    <source>
        <strain evidence="4 5">DSM 29979</strain>
    </source>
</reference>
<evidence type="ECO:0000256" key="2">
    <source>
        <dbReference type="HAMAP-Rule" id="MF_00457"/>
    </source>
</evidence>